<dbReference type="CDD" id="cd06661">
    <property type="entry name" value="GGCT_like"/>
    <property type="match status" value="2"/>
</dbReference>
<organism evidence="5 6">
    <name type="scientific">Euphydryas editha</name>
    <name type="common">Edith's checkerspot</name>
    <dbReference type="NCBI Taxonomy" id="104508"/>
    <lineage>
        <taxon>Eukaryota</taxon>
        <taxon>Metazoa</taxon>
        <taxon>Ecdysozoa</taxon>
        <taxon>Arthropoda</taxon>
        <taxon>Hexapoda</taxon>
        <taxon>Insecta</taxon>
        <taxon>Pterygota</taxon>
        <taxon>Neoptera</taxon>
        <taxon>Endopterygota</taxon>
        <taxon>Lepidoptera</taxon>
        <taxon>Glossata</taxon>
        <taxon>Ditrysia</taxon>
        <taxon>Papilionoidea</taxon>
        <taxon>Nymphalidae</taxon>
        <taxon>Nymphalinae</taxon>
        <taxon>Euphydryas</taxon>
    </lineage>
</organism>
<accession>A0AAU9UW68</accession>
<dbReference type="InterPro" id="IPR017939">
    <property type="entry name" value="G-Glutamylcylcotransferase"/>
</dbReference>
<keyword evidence="6" id="KW-1185">Reference proteome</keyword>
<comment type="caution">
    <text evidence="5">The sequence shown here is derived from an EMBL/GenBank/DDBJ whole genome shotgun (WGS) entry which is preliminary data.</text>
</comment>
<name>A0AAU9UW68_EUPED</name>
<evidence type="ECO:0000256" key="4">
    <source>
        <dbReference type="PIRSR" id="PIRSR617939-2"/>
    </source>
</evidence>
<dbReference type="PANTHER" id="PTHR12935">
    <property type="entry name" value="GAMMA-GLUTAMYLCYCLOTRANSFERASE"/>
    <property type="match status" value="1"/>
</dbReference>
<sequence>MAVPIKDTFLYFAYGSNLLKRRIHINNSTAEFLGIGKLDSHQLDFIKYSDHWRGASATIIPTDNSHVWGAVWRLHVKDMPALDKQEGVDTNWYFAKSVDIITPDGVKLQCRTYQQVINPPLRAPHEELPPERRPSSTYLDCIVKGAIECDLPKDYITELKKIPHNGQKASPKMIEKLKIMNMNDIKAQFFSIGRLDNCRLDFIRHSNFWEGPTATVVPTANAHMWGVIWRMHTNNISALNEQEGVERKIYYPAYVNVLTPYLGSFNCLIYIQKVNPLPIGYNDEIPIERWPSWTYKEVIILGALEHQLPEYYIQMLEKIKNNGGKGCFKMYCLLLRYAKEKPCRCIIQKKIEKPRQLDLRKLRQQKENI</sequence>
<dbReference type="AlphaFoldDB" id="A0AAU9UW68"/>
<dbReference type="GO" id="GO:0003839">
    <property type="term" value="F:gamma-glutamylcyclotransferase activity"/>
    <property type="evidence" value="ECO:0007669"/>
    <property type="project" value="UniProtKB-EC"/>
</dbReference>
<protein>
    <recommendedName>
        <fullName evidence="1">gamma-glutamylcyclotransferase</fullName>
        <ecNumber evidence="1">4.3.2.9</ecNumber>
    </recommendedName>
</protein>
<gene>
    <name evidence="5" type="ORF">EEDITHA_LOCUS16950</name>
</gene>
<dbReference type="PANTHER" id="PTHR12935:SF0">
    <property type="entry name" value="GAMMA-GLUTAMYLCYCLOTRANSFERASE"/>
    <property type="match status" value="1"/>
</dbReference>
<evidence type="ECO:0000313" key="6">
    <source>
        <dbReference type="Proteomes" id="UP001153954"/>
    </source>
</evidence>
<evidence type="ECO:0000256" key="1">
    <source>
        <dbReference type="ARBA" id="ARBA00012346"/>
    </source>
</evidence>
<keyword evidence="2" id="KW-0456">Lyase</keyword>
<dbReference type="SUPFAM" id="SSF110857">
    <property type="entry name" value="Gamma-glutamyl cyclotransferase-like"/>
    <property type="match status" value="2"/>
</dbReference>
<evidence type="ECO:0000313" key="5">
    <source>
        <dbReference type="EMBL" id="CAH2102302.1"/>
    </source>
</evidence>
<evidence type="ECO:0000256" key="2">
    <source>
        <dbReference type="ARBA" id="ARBA00023239"/>
    </source>
</evidence>
<dbReference type="Pfam" id="PF13772">
    <property type="entry name" value="AIG2_2"/>
    <property type="match status" value="2"/>
</dbReference>
<feature type="binding site" evidence="4">
    <location>
        <begin position="11"/>
        <end position="16"/>
    </location>
    <ligand>
        <name>substrate</name>
    </ligand>
</feature>
<feature type="active site" description="Proton acceptor" evidence="3">
    <location>
        <position position="86"/>
    </location>
</feature>
<dbReference type="EMBL" id="CAKOGL010000025">
    <property type="protein sequence ID" value="CAH2102302.1"/>
    <property type="molecule type" value="Genomic_DNA"/>
</dbReference>
<reference evidence="5" key="1">
    <citation type="submission" date="2022-03" db="EMBL/GenBank/DDBJ databases">
        <authorList>
            <person name="Tunstrom K."/>
        </authorList>
    </citation>
    <scope>NUCLEOTIDE SEQUENCE</scope>
</reference>
<dbReference type="Gene3D" id="3.10.490.10">
    <property type="entry name" value="Gamma-glutamyl cyclotransferase-like"/>
    <property type="match status" value="2"/>
</dbReference>
<dbReference type="InterPro" id="IPR013024">
    <property type="entry name" value="GGCT-like"/>
</dbReference>
<dbReference type="Proteomes" id="UP001153954">
    <property type="component" value="Unassembled WGS sequence"/>
</dbReference>
<evidence type="ECO:0000256" key="3">
    <source>
        <dbReference type="PIRSR" id="PIRSR617939-1"/>
    </source>
</evidence>
<proteinExistence type="predicted"/>
<feature type="binding site" evidence="4">
    <location>
        <position position="138"/>
    </location>
    <ligand>
        <name>substrate</name>
    </ligand>
</feature>
<dbReference type="EC" id="4.3.2.9" evidence="1"/>
<dbReference type="InterPro" id="IPR036568">
    <property type="entry name" value="GGCT-like_sf"/>
</dbReference>